<dbReference type="InterPro" id="IPR036265">
    <property type="entry name" value="HIT-like_sf"/>
</dbReference>
<organism evidence="5 6">
    <name type="scientific">Candidatus Liptonbacteria bacterium RIFOXYD1_FULL_36_11</name>
    <dbReference type="NCBI Taxonomy" id="1798656"/>
    <lineage>
        <taxon>Bacteria</taxon>
        <taxon>Candidatus Liptoniibacteriota</taxon>
    </lineage>
</organism>
<dbReference type="Pfam" id="PF01230">
    <property type="entry name" value="HIT"/>
    <property type="match status" value="1"/>
</dbReference>
<evidence type="ECO:0000259" key="4">
    <source>
        <dbReference type="PROSITE" id="PS51084"/>
    </source>
</evidence>
<comment type="caution">
    <text evidence="5">The sequence shown here is derived from an EMBL/GenBank/DDBJ whole genome shotgun (WGS) entry which is preliminary data.</text>
</comment>
<reference evidence="5 6" key="1">
    <citation type="journal article" date="2016" name="Nat. Commun.">
        <title>Thousands of microbial genomes shed light on interconnected biogeochemical processes in an aquifer system.</title>
        <authorList>
            <person name="Anantharaman K."/>
            <person name="Brown C.T."/>
            <person name="Hug L.A."/>
            <person name="Sharon I."/>
            <person name="Castelle C.J."/>
            <person name="Probst A.J."/>
            <person name="Thomas B.C."/>
            <person name="Singh A."/>
            <person name="Wilkins M.J."/>
            <person name="Karaoz U."/>
            <person name="Brodie E.L."/>
            <person name="Williams K.H."/>
            <person name="Hubbard S.S."/>
            <person name="Banfield J.F."/>
        </authorList>
    </citation>
    <scope>NUCLEOTIDE SEQUENCE [LARGE SCALE GENOMIC DNA]</scope>
</reference>
<evidence type="ECO:0000256" key="1">
    <source>
        <dbReference type="PIRSR" id="PIRSR601310-1"/>
    </source>
</evidence>
<name>A0A1G2CSE4_9BACT</name>
<dbReference type="PANTHER" id="PTHR23089">
    <property type="entry name" value="HISTIDINE TRIAD HIT PROTEIN"/>
    <property type="match status" value="1"/>
</dbReference>
<evidence type="ECO:0000256" key="3">
    <source>
        <dbReference type="PROSITE-ProRule" id="PRU00464"/>
    </source>
</evidence>
<dbReference type="GO" id="GO:0003824">
    <property type="term" value="F:catalytic activity"/>
    <property type="evidence" value="ECO:0007669"/>
    <property type="project" value="InterPro"/>
</dbReference>
<feature type="domain" description="HIT" evidence="4">
    <location>
        <begin position="13"/>
        <end position="116"/>
    </location>
</feature>
<evidence type="ECO:0000313" key="5">
    <source>
        <dbReference type="EMBL" id="OGZ04299.1"/>
    </source>
</evidence>
<gene>
    <name evidence="5" type="ORF">A2604_00825</name>
</gene>
<accession>A0A1G2CSE4</accession>
<sequence length="116" mass="13517">MTNVAKKIKYDFYCEEIISGKTKKSVLYDSDTVIAFHHTRPFYKIHIVVVPKEHILDLTAVTEKHRNLLWEIITVSKNIIKNLSQNNKGIRLLTNFGEYQDSPHLHFHIVSGDKIK</sequence>
<evidence type="ECO:0000313" key="6">
    <source>
        <dbReference type="Proteomes" id="UP000177587"/>
    </source>
</evidence>
<dbReference type="InterPro" id="IPR001310">
    <property type="entry name" value="Histidine_triad_HIT"/>
</dbReference>
<dbReference type="SUPFAM" id="SSF54197">
    <property type="entry name" value="HIT-like"/>
    <property type="match status" value="1"/>
</dbReference>
<dbReference type="Gene3D" id="3.30.428.10">
    <property type="entry name" value="HIT-like"/>
    <property type="match status" value="1"/>
</dbReference>
<dbReference type="Proteomes" id="UP000177587">
    <property type="component" value="Unassembled WGS sequence"/>
</dbReference>
<feature type="active site" description="Tele-AMP-histidine intermediate" evidence="1">
    <location>
        <position position="106"/>
    </location>
</feature>
<proteinExistence type="predicted"/>
<evidence type="ECO:0000256" key="2">
    <source>
        <dbReference type="PIRSR" id="PIRSR601310-3"/>
    </source>
</evidence>
<dbReference type="PROSITE" id="PS51084">
    <property type="entry name" value="HIT_2"/>
    <property type="match status" value="1"/>
</dbReference>
<protein>
    <recommendedName>
        <fullName evidence="4">HIT domain-containing protein</fullName>
    </recommendedName>
</protein>
<dbReference type="AlphaFoldDB" id="A0A1G2CSE4"/>
<feature type="short sequence motif" description="Histidine triad motif" evidence="2 3">
    <location>
        <begin position="104"/>
        <end position="108"/>
    </location>
</feature>
<dbReference type="EMBL" id="MHLG01000006">
    <property type="protein sequence ID" value="OGZ04299.1"/>
    <property type="molecule type" value="Genomic_DNA"/>
</dbReference>
<dbReference type="STRING" id="1798656.A2604_00825"/>
<dbReference type="PRINTS" id="PR00332">
    <property type="entry name" value="HISTRIAD"/>
</dbReference>
<dbReference type="InterPro" id="IPR011146">
    <property type="entry name" value="HIT-like"/>
</dbReference>